<keyword evidence="5" id="KW-0812">Transmembrane</keyword>
<evidence type="ECO:0000256" key="1">
    <source>
        <dbReference type="ARBA" id="ARBA00010641"/>
    </source>
</evidence>
<dbReference type="NCBIfam" id="TIGR02985">
    <property type="entry name" value="Sig70_bacteroi1"/>
    <property type="match status" value="1"/>
</dbReference>
<proteinExistence type="inferred from homology"/>
<dbReference type="InterPro" id="IPR007627">
    <property type="entry name" value="RNA_pol_sigma70_r2"/>
</dbReference>
<dbReference type="InterPro" id="IPR013325">
    <property type="entry name" value="RNA_pol_sigma_r2"/>
</dbReference>
<dbReference type="PANTHER" id="PTHR43133:SF46">
    <property type="entry name" value="RNA POLYMERASE SIGMA-70 FACTOR ECF SUBFAMILY"/>
    <property type="match status" value="1"/>
</dbReference>
<dbReference type="Pfam" id="PF04542">
    <property type="entry name" value="Sigma70_r2"/>
    <property type="match status" value="1"/>
</dbReference>
<keyword evidence="3" id="KW-0731">Sigma factor</keyword>
<evidence type="ECO:0000256" key="5">
    <source>
        <dbReference type="SAM" id="Phobius"/>
    </source>
</evidence>
<keyword evidence="9" id="KW-1185">Reference proteome</keyword>
<evidence type="ECO:0000259" key="6">
    <source>
        <dbReference type="Pfam" id="PF04542"/>
    </source>
</evidence>
<dbReference type="NCBIfam" id="TIGR02937">
    <property type="entry name" value="sigma70-ECF"/>
    <property type="match status" value="1"/>
</dbReference>
<keyword evidence="2" id="KW-0805">Transcription regulation</keyword>
<dbReference type="SUPFAM" id="SSF88946">
    <property type="entry name" value="Sigma2 domain of RNA polymerase sigma factors"/>
    <property type="match status" value="1"/>
</dbReference>
<dbReference type="InterPro" id="IPR014327">
    <property type="entry name" value="RNA_pol_sigma70_bacteroid"/>
</dbReference>
<accession>A0A399CWB1</accession>
<gene>
    <name evidence="8" type="ORF">D1164_16820</name>
</gene>
<comment type="similarity">
    <text evidence="1">Belongs to the sigma-70 factor family. ECF subfamily.</text>
</comment>
<reference evidence="8 9" key="1">
    <citation type="journal article" date="2015" name="Int. J. Syst. Evol. Microbiol.">
        <title>Mariniphaga sediminis sp. nov., isolated from coastal sediment.</title>
        <authorList>
            <person name="Wang F.Q."/>
            <person name="Shen Q.Y."/>
            <person name="Chen G.J."/>
            <person name="Du Z.J."/>
        </authorList>
    </citation>
    <scope>NUCLEOTIDE SEQUENCE [LARGE SCALE GENOMIC DNA]</scope>
    <source>
        <strain evidence="8 9">SY21</strain>
    </source>
</reference>
<evidence type="ECO:0000313" key="9">
    <source>
        <dbReference type="Proteomes" id="UP000266441"/>
    </source>
</evidence>
<feature type="transmembrane region" description="Helical" evidence="5">
    <location>
        <begin position="175"/>
        <end position="195"/>
    </location>
</feature>
<dbReference type="InterPro" id="IPR036388">
    <property type="entry name" value="WH-like_DNA-bd_sf"/>
</dbReference>
<feature type="domain" description="RNA polymerase sigma factor 70 region 4 type 2" evidence="7">
    <location>
        <begin position="127"/>
        <end position="177"/>
    </location>
</feature>
<dbReference type="PANTHER" id="PTHR43133">
    <property type="entry name" value="RNA POLYMERASE ECF-TYPE SIGMA FACTO"/>
    <property type="match status" value="1"/>
</dbReference>
<feature type="domain" description="RNA polymerase sigma-70 region 2" evidence="6">
    <location>
        <begin position="26"/>
        <end position="87"/>
    </location>
</feature>
<dbReference type="GO" id="GO:0006352">
    <property type="term" value="P:DNA-templated transcription initiation"/>
    <property type="evidence" value="ECO:0007669"/>
    <property type="project" value="InterPro"/>
</dbReference>
<dbReference type="Pfam" id="PF08281">
    <property type="entry name" value="Sigma70_r4_2"/>
    <property type="match status" value="1"/>
</dbReference>
<dbReference type="Proteomes" id="UP000266441">
    <property type="component" value="Unassembled WGS sequence"/>
</dbReference>
<evidence type="ECO:0000256" key="3">
    <source>
        <dbReference type="ARBA" id="ARBA00023082"/>
    </source>
</evidence>
<name>A0A399CWB1_9BACT</name>
<evidence type="ECO:0000256" key="4">
    <source>
        <dbReference type="ARBA" id="ARBA00023163"/>
    </source>
</evidence>
<keyword evidence="5" id="KW-1133">Transmembrane helix</keyword>
<sequence length="209" mass="24469">MQNDDEKIWKGLKQKDLSAYRELFFKYHGRLVLFAHKFTGDLQVSQDIVQDAFLALWEKSQTLKNIKSPKTYLFQSVRNNCRNYHRHLQIKNTAEEKLASQIDSFELDAFFNYNDPLHSLLEMEMEQKIEELVQSMPEKCRMVFQMSRRAHLKNSEIAEQLGISIKMVEKHISKALLILRSGLSDYLGAVLFLVFGPKNSKIFLPHSED</sequence>
<organism evidence="8 9">
    <name type="scientific">Mariniphaga sediminis</name>
    <dbReference type="NCBI Taxonomy" id="1628158"/>
    <lineage>
        <taxon>Bacteria</taxon>
        <taxon>Pseudomonadati</taxon>
        <taxon>Bacteroidota</taxon>
        <taxon>Bacteroidia</taxon>
        <taxon>Marinilabiliales</taxon>
        <taxon>Prolixibacteraceae</taxon>
        <taxon>Mariniphaga</taxon>
    </lineage>
</organism>
<evidence type="ECO:0000259" key="7">
    <source>
        <dbReference type="Pfam" id="PF08281"/>
    </source>
</evidence>
<dbReference type="GO" id="GO:0003677">
    <property type="term" value="F:DNA binding"/>
    <property type="evidence" value="ECO:0007669"/>
    <property type="project" value="InterPro"/>
</dbReference>
<comment type="caution">
    <text evidence="8">The sequence shown here is derived from an EMBL/GenBank/DDBJ whole genome shotgun (WGS) entry which is preliminary data.</text>
</comment>
<dbReference type="AlphaFoldDB" id="A0A399CWB1"/>
<dbReference type="Gene3D" id="1.10.1740.10">
    <property type="match status" value="1"/>
</dbReference>
<dbReference type="InterPro" id="IPR039425">
    <property type="entry name" value="RNA_pol_sigma-70-like"/>
</dbReference>
<protein>
    <submittedName>
        <fullName evidence="8">RNA polymerase sigma-70 factor</fullName>
    </submittedName>
</protein>
<evidence type="ECO:0000313" key="8">
    <source>
        <dbReference type="EMBL" id="RIH63994.1"/>
    </source>
</evidence>
<dbReference type="InterPro" id="IPR014284">
    <property type="entry name" value="RNA_pol_sigma-70_dom"/>
</dbReference>
<evidence type="ECO:0000256" key="2">
    <source>
        <dbReference type="ARBA" id="ARBA00023015"/>
    </source>
</evidence>
<dbReference type="GO" id="GO:0016987">
    <property type="term" value="F:sigma factor activity"/>
    <property type="evidence" value="ECO:0007669"/>
    <property type="project" value="UniProtKB-KW"/>
</dbReference>
<dbReference type="InterPro" id="IPR013324">
    <property type="entry name" value="RNA_pol_sigma_r3/r4-like"/>
</dbReference>
<keyword evidence="5" id="KW-0472">Membrane</keyword>
<dbReference type="SUPFAM" id="SSF88659">
    <property type="entry name" value="Sigma3 and sigma4 domains of RNA polymerase sigma factors"/>
    <property type="match status" value="1"/>
</dbReference>
<keyword evidence="4" id="KW-0804">Transcription</keyword>
<dbReference type="Gene3D" id="1.10.10.10">
    <property type="entry name" value="Winged helix-like DNA-binding domain superfamily/Winged helix DNA-binding domain"/>
    <property type="match status" value="1"/>
</dbReference>
<dbReference type="EMBL" id="QWET01000014">
    <property type="protein sequence ID" value="RIH63994.1"/>
    <property type="molecule type" value="Genomic_DNA"/>
</dbReference>
<dbReference type="OrthoDB" id="9782991at2"/>
<dbReference type="InterPro" id="IPR013249">
    <property type="entry name" value="RNA_pol_sigma70_r4_t2"/>
</dbReference>